<organism evidence="1 2">
    <name type="scientific">Sphaerodactylus townsendi</name>
    <dbReference type="NCBI Taxonomy" id="933632"/>
    <lineage>
        <taxon>Eukaryota</taxon>
        <taxon>Metazoa</taxon>
        <taxon>Chordata</taxon>
        <taxon>Craniata</taxon>
        <taxon>Vertebrata</taxon>
        <taxon>Euteleostomi</taxon>
        <taxon>Lepidosauria</taxon>
        <taxon>Squamata</taxon>
        <taxon>Bifurcata</taxon>
        <taxon>Gekkota</taxon>
        <taxon>Sphaerodactylidae</taxon>
        <taxon>Sphaerodactylus</taxon>
    </lineage>
</organism>
<keyword evidence="2" id="KW-1185">Reference proteome</keyword>
<name>A0ACB8FJ71_9SAUR</name>
<dbReference type="EMBL" id="CM037617">
    <property type="protein sequence ID" value="KAH8005292.1"/>
    <property type="molecule type" value="Genomic_DNA"/>
</dbReference>
<dbReference type="Proteomes" id="UP000827872">
    <property type="component" value="Linkage Group LG04"/>
</dbReference>
<accession>A0ACB8FJ71</accession>
<gene>
    <name evidence="1" type="primary">NCK2</name>
    <name evidence="1" type="ORF">K3G42_025895</name>
</gene>
<sequence>MEKCSDGWWRGSYNGQIGWFPSNYVVEEVEEATADSPSFLSLRKGASMSNGQAMKVLHVVQTLYPFSSVTEEELNFEKGETMEVIEKPENDPEWWKCKNSRGQIGLVPKNYVVIVSDGPTINASHPPQISYTGPSSTGRFAGREWYYGSVTRHQAECALNERGAEGDFLVRDSESSLQRNSEVSQVLWKRLRLQSFAHLLGLDFTEVLTVRRIAAGYS</sequence>
<evidence type="ECO:0000313" key="2">
    <source>
        <dbReference type="Proteomes" id="UP000827872"/>
    </source>
</evidence>
<reference evidence="1" key="1">
    <citation type="submission" date="2021-08" db="EMBL/GenBank/DDBJ databases">
        <title>The first chromosome-level gecko genome reveals the dynamic sex chromosomes of Neotropical dwarf geckos (Sphaerodactylidae: Sphaerodactylus).</title>
        <authorList>
            <person name="Pinto B.J."/>
            <person name="Keating S.E."/>
            <person name="Gamble T."/>
        </authorList>
    </citation>
    <scope>NUCLEOTIDE SEQUENCE</scope>
    <source>
        <strain evidence="1">TG3544</strain>
    </source>
</reference>
<comment type="caution">
    <text evidence="1">The sequence shown here is derived from an EMBL/GenBank/DDBJ whole genome shotgun (WGS) entry which is preliminary data.</text>
</comment>
<proteinExistence type="predicted"/>
<protein>
    <submittedName>
        <fullName evidence="1">Cytoplasmic protein nck2</fullName>
    </submittedName>
</protein>
<evidence type="ECO:0000313" key="1">
    <source>
        <dbReference type="EMBL" id="KAH8005292.1"/>
    </source>
</evidence>